<protein>
    <submittedName>
        <fullName evidence="1">Uncharacterized protein</fullName>
    </submittedName>
</protein>
<organism evidence="1 2">
    <name type="scientific">Furculomyces boomerangus</name>
    <dbReference type="NCBI Taxonomy" id="61424"/>
    <lineage>
        <taxon>Eukaryota</taxon>
        <taxon>Fungi</taxon>
        <taxon>Fungi incertae sedis</taxon>
        <taxon>Zoopagomycota</taxon>
        <taxon>Kickxellomycotina</taxon>
        <taxon>Harpellomycetes</taxon>
        <taxon>Harpellales</taxon>
        <taxon>Harpellaceae</taxon>
        <taxon>Furculomyces</taxon>
    </lineage>
</organism>
<name>A0A2T9YWX6_9FUNG</name>
<evidence type="ECO:0000313" key="1">
    <source>
        <dbReference type="EMBL" id="PVU96804.1"/>
    </source>
</evidence>
<comment type="caution">
    <text evidence="1">The sequence shown here is derived from an EMBL/GenBank/DDBJ whole genome shotgun (WGS) entry which is preliminary data.</text>
</comment>
<proteinExistence type="predicted"/>
<reference evidence="1 2" key="1">
    <citation type="journal article" date="2018" name="MBio">
        <title>Comparative Genomics Reveals the Core Gene Toolbox for the Fungus-Insect Symbiosis.</title>
        <authorList>
            <person name="Wang Y."/>
            <person name="Stata M."/>
            <person name="Wang W."/>
            <person name="Stajich J.E."/>
            <person name="White M.M."/>
            <person name="Moncalvo J.M."/>
        </authorList>
    </citation>
    <scope>NUCLEOTIDE SEQUENCE [LARGE SCALE GENOMIC DNA]</scope>
    <source>
        <strain evidence="1 2">AUS-77-4</strain>
    </source>
</reference>
<dbReference type="Proteomes" id="UP000245699">
    <property type="component" value="Unassembled WGS sequence"/>
</dbReference>
<accession>A0A2T9YWX6</accession>
<dbReference type="AlphaFoldDB" id="A0A2T9YWX6"/>
<sequence length="119" mass="14307">MENSCWNYNEIISLHMNPYPFIILTSHIKIPRSINYIPNLLILMQMLLEKRLQLRTQTFRLLTKLYLITTRIPPLLTNQIDLRKFLIVRTFCHRIVHTNSPQIFQPHISPRIMTCRHIT</sequence>
<evidence type="ECO:0000313" key="2">
    <source>
        <dbReference type="Proteomes" id="UP000245699"/>
    </source>
</evidence>
<dbReference type="EMBL" id="MBFT01000130">
    <property type="protein sequence ID" value="PVU96804.1"/>
    <property type="molecule type" value="Genomic_DNA"/>
</dbReference>
<gene>
    <name evidence="1" type="ORF">BB559_002251</name>
</gene>
<keyword evidence="2" id="KW-1185">Reference proteome</keyword>